<gene>
    <name evidence="3" type="primary">GNBP3</name>
    <name evidence="3" type="ORF">EVAR_72361_1</name>
</gene>
<proteinExistence type="predicted"/>
<comment type="caution">
    <text evidence="3">The sequence shown here is derived from an EMBL/GenBank/DDBJ whole genome shotgun (WGS) entry which is preliminary data.</text>
</comment>
<dbReference type="InterPro" id="IPR031756">
    <property type="entry name" value="BGBP_N"/>
</dbReference>
<sequence length="544" mass="63451">MIRLRNFLSVLLIFLIQSLWVYGIPDPTIKVYRKGFEVSIPHSKITTGFNFNAKVVSKFHPFERGTFSGDIIGPDGNNHWTYKNLNAELQLGDKLYYSFTIRRNNRDFVKHDLIYEVTSYEYRIPTPTIKVHPRGFEVLIPHEEAIESFKIDANIDSEIGQFENGIYSGTIYERDDSGCWKYVNEDVELTSSNILFYRITVSKNGRIFFTNRLHYAVNNYEMISTRQSDITHNLNIKVYRKGFRVSIPYEDGIEYFRFDANLNSELKEYECGTFSGFIYTPDKNNQWIYLNLEQILKPNYTLSYRIILRKNGQLISTGIRYYTVTNHKSHSFLGTKMISRVSVYPKGFKITMKQQQDIEYLWLDASVNSELKEHECGTYSGCVNGPDENGLFTYSNLHAKLKLHNILYYRIIVRKNSQLLSTRNHYYTVKKIRANPAIYRVTIPQARIIVHPKGFRVTIPSKEGIEYIWFDANVNSELKEHECGTFSGCINRPREKGLRAYVNSDAHLSPGDILQYRIIVRTNGQLISTSVRYCTVRKSQKEFI</sequence>
<feature type="domain" description="CBM39" evidence="2">
    <location>
        <begin position="227"/>
        <end position="329"/>
    </location>
</feature>
<dbReference type="OrthoDB" id="8164283at2759"/>
<evidence type="ECO:0000259" key="2">
    <source>
        <dbReference type="PROSITE" id="PS51969"/>
    </source>
</evidence>
<dbReference type="InterPro" id="IPR043030">
    <property type="entry name" value="BGBP_N_sf"/>
</dbReference>
<name>A0A4C1SJ42_EUMVA</name>
<evidence type="ECO:0000256" key="1">
    <source>
        <dbReference type="SAM" id="SignalP"/>
    </source>
</evidence>
<dbReference type="Gene3D" id="2.60.40.2140">
    <property type="entry name" value="Beta-1,3-glucan-recognition protein, N-terminal domain"/>
    <property type="match status" value="5"/>
</dbReference>
<feature type="domain" description="CBM39" evidence="2">
    <location>
        <begin position="331"/>
        <end position="434"/>
    </location>
</feature>
<reference evidence="3 4" key="1">
    <citation type="journal article" date="2019" name="Commun. Biol.">
        <title>The bagworm genome reveals a unique fibroin gene that provides high tensile strength.</title>
        <authorList>
            <person name="Kono N."/>
            <person name="Nakamura H."/>
            <person name="Ohtoshi R."/>
            <person name="Tomita M."/>
            <person name="Numata K."/>
            <person name="Arakawa K."/>
        </authorList>
    </citation>
    <scope>NUCLEOTIDE SEQUENCE [LARGE SCALE GENOMIC DNA]</scope>
</reference>
<organism evidence="3 4">
    <name type="scientific">Eumeta variegata</name>
    <name type="common">Bagworm moth</name>
    <name type="synonym">Eumeta japonica</name>
    <dbReference type="NCBI Taxonomy" id="151549"/>
    <lineage>
        <taxon>Eukaryota</taxon>
        <taxon>Metazoa</taxon>
        <taxon>Ecdysozoa</taxon>
        <taxon>Arthropoda</taxon>
        <taxon>Hexapoda</taxon>
        <taxon>Insecta</taxon>
        <taxon>Pterygota</taxon>
        <taxon>Neoptera</taxon>
        <taxon>Endopterygota</taxon>
        <taxon>Lepidoptera</taxon>
        <taxon>Glossata</taxon>
        <taxon>Ditrysia</taxon>
        <taxon>Tineoidea</taxon>
        <taxon>Psychidae</taxon>
        <taxon>Oiketicinae</taxon>
        <taxon>Eumeta</taxon>
    </lineage>
</organism>
<feature type="domain" description="CBM39" evidence="2">
    <location>
        <begin position="22"/>
        <end position="122"/>
    </location>
</feature>
<evidence type="ECO:0000313" key="3">
    <source>
        <dbReference type="EMBL" id="GBP01161.1"/>
    </source>
</evidence>
<feature type="chain" id="PRO_5020041234" evidence="1">
    <location>
        <begin position="24"/>
        <end position="544"/>
    </location>
</feature>
<dbReference type="Proteomes" id="UP000299102">
    <property type="component" value="Unassembled WGS sequence"/>
</dbReference>
<dbReference type="Pfam" id="PF15886">
    <property type="entry name" value="CBM39"/>
    <property type="match status" value="5"/>
</dbReference>
<dbReference type="AlphaFoldDB" id="A0A4C1SJ42"/>
<keyword evidence="1" id="KW-0732">Signal</keyword>
<dbReference type="PROSITE" id="PS51969">
    <property type="entry name" value="CBM39"/>
    <property type="match status" value="4"/>
</dbReference>
<evidence type="ECO:0000313" key="4">
    <source>
        <dbReference type="Proteomes" id="UP000299102"/>
    </source>
</evidence>
<feature type="signal peptide" evidence="1">
    <location>
        <begin position="1"/>
        <end position="23"/>
    </location>
</feature>
<feature type="domain" description="CBM39" evidence="2">
    <location>
        <begin position="439"/>
        <end position="541"/>
    </location>
</feature>
<accession>A0A4C1SJ42</accession>
<dbReference type="EMBL" id="BGZK01003428">
    <property type="protein sequence ID" value="GBP01161.1"/>
    <property type="molecule type" value="Genomic_DNA"/>
</dbReference>
<keyword evidence="4" id="KW-1185">Reference proteome</keyword>
<protein>
    <submittedName>
        <fullName evidence="3">Gram-negative bacteria-binding protein 3</fullName>
    </submittedName>
</protein>
<dbReference type="GO" id="GO:0030246">
    <property type="term" value="F:carbohydrate binding"/>
    <property type="evidence" value="ECO:0007669"/>
    <property type="project" value="InterPro"/>
</dbReference>